<dbReference type="EMBL" id="CAJVPT010053011">
    <property type="protein sequence ID" value="CAG8750706.1"/>
    <property type="molecule type" value="Genomic_DNA"/>
</dbReference>
<sequence>SIQLLWEEWFWDSILKRGSFPFCHRALTTLEQTSLDPAFGPEFWPLVFWIL</sequence>
<feature type="non-terminal residue" evidence="1">
    <location>
        <position position="1"/>
    </location>
</feature>
<reference evidence="1" key="1">
    <citation type="submission" date="2021-06" db="EMBL/GenBank/DDBJ databases">
        <authorList>
            <person name="Kallberg Y."/>
            <person name="Tangrot J."/>
            <person name="Rosling A."/>
        </authorList>
    </citation>
    <scope>NUCLEOTIDE SEQUENCE</scope>
    <source>
        <strain evidence="1">CL356</strain>
    </source>
</reference>
<gene>
    <name evidence="1" type="ORF">ACOLOM_LOCUS12683</name>
</gene>
<protein>
    <submittedName>
        <fullName evidence="1">1452_t:CDS:1</fullName>
    </submittedName>
</protein>
<evidence type="ECO:0000313" key="2">
    <source>
        <dbReference type="Proteomes" id="UP000789525"/>
    </source>
</evidence>
<evidence type="ECO:0000313" key="1">
    <source>
        <dbReference type="EMBL" id="CAG8750706.1"/>
    </source>
</evidence>
<name>A0ACA9QGK5_9GLOM</name>
<accession>A0ACA9QGK5</accession>
<proteinExistence type="predicted"/>
<keyword evidence="2" id="KW-1185">Reference proteome</keyword>
<comment type="caution">
    <text evidence="1">The sequence shown here is derived from an EMBL/GenBank/DDBJ whole genome shotgun (WGS) entry which is preliminary data.</text>
</comment>
<organism evidence="1 2">
    <name type="scientific">Acaulospora colombiana</name>
    <dbReference type="NCBI Taxonomy" id="27376"/>
    <lineage>
        <taxon>Eukaryota</taxon>
        <taxon>Fungi</taxon>
        <taxon>Fungi incertae sedis</taxon>
        <taxon>Mucoromycota</taxon>
        <taxon>Glomeromycotina</taxon>
        <taxon>Glomeromycetes</taxon>
        <taxon>Diversisporales</taxon>
        <taxon>Acaulosporaceae</taxon>
        <taxon>Acaulospora</taxon>
    </lineage>
</organism>
<dbReference type="Proteomes" id="UP000789525">
    <property type="component" value="Unassembled WGS sequence"/>
</dbReference>